<accession>A0A0P9ALR1</accession>
<evidence type="ECO:0000313" key="3">
    <source>
        <dbReference type="Proteomes" id="UP000007801"/>
    </source>
</evidence>
<protein>
    <submittedName>
        <fullName evidence="2">Uncharacterized protein</fullName>
    </submittedName>
</protein>
<dbReference type="Proteomes" id="UP000007801">
    <property type="component" value="Unassembled WGS sequence"/>
</dbReference>
<dbReference type="AlphaFoldDB" id="A0A0P9ALR1"/>
<proteinExistence type="predicted"/>
<dbReference type="STRING" id="7217.A0A0P9ALR1"/>
<sequence length="163" mass="19163">MGKPNRKSQLYYSSDEDDYNVLEKRCNCSNIEIIENKLNEKEEELALLKEKLEMYDDKIKDKNDVIAALKASNNIYKLEYKEKIDSQAEKIKDLKVELFKIRDKSSNEINEEVHIKLEASYKAKLKEKDDQIMFLEMDLSLANLKIKEKDDLLKKSGKNYSKS</sequence>
<name>A0A0P9ALR1_DROAN</name>
<keyword evidence="3" id="KW-1185">Reference proteome</keyword>
<keyword evidence="1" id="KW-0175">Coiled coil</keyword>
<gene>
    <name evidence="2" type="primary">Dana\GF26380</name>
    <name evidence="2" type="ORF">GF26380</name>
</gene>
<feature type="coiled-coil region" evidence="1">
    <location>
        <begin position="31"/>
        <end position="97"/>
    </location>
</feature>
<evidence type="ECO:0000313" key="2">
    <source>
        <dbReference type="EMBL" id="KPU78777.1"/>
    </source>
</evidence>
<dbReference type="EMBL" id="CH902618">
    <property type="protein sequence ID" value="KPU78777.1"/>
    <property type="molecule type" value="Genomic_DNA"/>
</dbReference>
<organism evidence="2 3">
    <name type="scientific">Drosophila ananassae</name>
    <name type="common">Fruit fly</name>
    <dbReference type="NCBI Taxonomy" id="7217"/>
    <lineage>
        <taxon>Eukaryota</taxon>
        <taxon>Metazoa</taxon>
        <taxon>Ecdysozoa</taxon>
        <taxon>Arthropoda</taxon>
        <taxon>Hexapoda</taxon>
        <taxon>Insecta</taxon>
        <taxon>Pterygota</taxon>
        <taxon>Neoptera</taxon>
        <taxon>Endopterygota</taxon>
        <taxon>Diptera</taxon>
        <taxon>Brachycera</taxon>
        <taxon>Muscomorpha</taxon>
        <taxon>Ephydroidea</taxon>
        <taxon>Drosophilidae</taxon>
        <taxon>Drosophila</taxon>
        <taxon>Sophophora</taxon>
    </lineage>
</organism>
<reference evidence="2 3" key="1">
    <citation type="journal article" date="2007" name="Nature">
        <title>Evolution of genes and genomes on the Drosophila phylogeny.</title>
        <authorList>
            <consortium name="Drosophila 12 Genomes Consortium"/>
            <person name="Clark A.G."/>
            <person name="Eisen M.B."/>
            <person name="Smith D.R."/>
            <person name="Bergman C.M."/>
            <person name="Oliver B."/>
            <person name="Markow T.A."/>
            <person name="Kaufman T.C."/>
            <person name="Kellis M."/>
            <person name="Gelbart W."/>
            <person name="Iyer V.N."/>
            <person name="Pollard D.A."/>
            <person name="Sackton T.B."/>
            <person name="Larracuente A.M."/>
            <person name="Singh N.D."/>
            <person name="Abad J.P."/>
            <person name="Abt D.N."/>
            <person name="Adryan B."/>
            <person name="Aguade M."/>
            <person name="Akashi H."/>
            <person name="Anderson W.W."/>
            <person name="Aquadro C.F."/>
            <person name="Ardell D.H."/>
            <person name="Arguello R."/>
            <person name="Artieri C.G."/>
            <person name="Barbash D.A."/>
            <person name="Barker D."/>
            <person name="Barsanti P."/>
            <person name="Batterham P."/>
            <person name="Batzoglou S."/>
            <person name="Begun D."/>
            <person name="Bhutkar A."/>
            <person name="Blanco E."/>
            <person name="Bosak S.A."/>
            <person name="Bradley R.K."/>
            <person name="Brand A.D."/>
            <person name="Brent M.R."/>
            <person name="Brooks A.N."/>
            <person name="Brown R.H."/>
            <person name="Butlin R.K."/>
            <person name="Caggese C."/>
            <person name="Calvi B.R."/>
            <person name="Bernardo de Carvalho A."/>
            <person name="Caspi A."/>
            <person name="Castrezana S."/>
            <person name="Celniker S.E."/>
            <person name="Chang J.L."/>
            <person name="Chapple C."/>
            <person name="Chatterji S."/>
            <person name="Chinwalla A."/>
            <person name="Civetta A."/>
            <person name="Clifton S.W."/>
            <person name="Comeron J.M."/>
            <person name="Costello J.C."/>
            <person name="Coyne J.A."/>
            <person name="Daub J."/>
            <person name="David R.G."/>
            <person name="Delcher A.L."/>
            <person name="Delehaunty K."/>
            <person name="Do C.B."/>
            <person name="Ebling H."/>
            <person name="Edwards K."/>
            <person name="Eickbush T."/>
            <person name="Evans J.D."/>
            <person name="Filipski A."/>
            <person name="Findeiss S."/>
            <person name="Freyhult E."/>
            <person name="Fulton L."/>
            <person name="Fulton R."/>
            <person name="Garcia A.C."/>
            <person name="Gardiner A."/>
            <person name="Garfield D.A."/>
            <person name="Garvin B.E."/>
            <person name="Gibson G."/>
            <person name="Gilbert D."/>
            <person name="Gnerre S."/>
            <person name="Godfrey J."/>
            <person name="Good R."/>
            <person name="Gotea V."/>
            <person name="Gravely B."/>
            <person name="Greenberg A.J."/>
            <person name="Griffiths-Jones S."/>
            <person name="Gross S."/>
            <person name="Guigo R."/>
            <person name="Gustafson E.A."/>
            <person name="Haerty W."/>
            <person name="Hahn M.W."/>
            <person name="Halligan D.L."/>
            <person name="Halpern A.L."/>
            <person name="Halter G.M."/>
            <person name="Han M.V."/>
            <person name="Heger A."/>
            <person name="Hillier L."/>
            <person name="Hinrichs A.S."/>
            <person name="Holmes I."/>
            <person name="Hoskins R.A."/>
            <person name="Hubisz M.J."/>
            <person name="Hultmark D."/>
            <person name="Huntley M.A."/>
            <person name="Jaffe D.B."/>
            <person name="Jagadeeshan S."/>
            <person name="Jeck W.R."/>
            <person name="Johnson J."/>
            <person name="Jones C.D."/>
            <person name="Jordan W.C."/>
            <person name="Karpen G.H."/>
            <person name="Kataoka E."/>
            <person name="Keightley P.D."/>
            <person name="Kheradpour P."/>
            <person name="Kirkness E.F."/>
            <person name="Koerich L.B."/>
            <person name="Kristiansen K."/>
            <person name="Kudrna D."/>
            <person name="Kulathinal R.J."/>
            <person name="Kumar S."/>
            <person name="Kwok R."/>
            <person name="Lander E."/>
            <person name="Langley C.H."/>
            <person name="Lapoint R."/>
            <person name="Lazzaro B.P."/>
            <person name="Lee S.J."/>
            <person name="Levesque L."/>
            <person name="Li R."/>
            <person name="Lin C.F."/>
            <person name="Lin M.F."/>
            <person name="Lindblad-Toh K."/>
            <person name="Llopart A."/>
            <person name="Long M."/>
            <person name="Low L."/>
            <person name="Lozovsky E."/>
            <person name="Lu J."/>
            <person name="Luo M."/>
            <person name="Machado C.A."/>
            <person name="Makalowski W."/>
            <person name="Marzo M."/>
            <person name="Matsuda M."/>
            <person name="Matzkin L."/>
            <person name="McAllister B."/>
            <person name="McBride C.S."/>
            <person name="McKernan B."/>
            <person name="McKernan K."/>
            <person name="Mendez-Lago M."/>
            <person name="Minx P."/>
            <person name="Mollenhauer M.U."/>
            <person name="Montooth K."/>
            <person name="Mount S.M."/>
            <person name="Mu X."/>
            <person name="Myers E."/>
            <person name="Negre B."/>
            <person name="Newfeld S."/>
            <person name="Nielsen R."/>
            <person name="Noor M.A."/>
            <person name="O'Grady P."/>
            <person name="Pachter L."/>
            <person name="Papaceit M."/>
            <person name="Parisi M.J."/>
            <person name="Parisi M."/>
            <person name="Parts L."/>
            <person name="Pedersen J.S."/>
            <person name="Pesole G."/>
            <person name="Phillippy A.M."/>
            <person name="Ponting C.P."/>
            <person name="Pop M."/>
            <person name="Porcelli D."/>
            <person name="Powell J.R."/>
            <person name="Prohaska S."/>
            <person name="Pruitt K."/>
            <person name="Puig M."/>
            <person name="Quesneville H."/>
            <person name="Ram K.R."/>
            <person name="Rand D."/>
            <person name="Rasmussen M.D."/>
            <person name="Reed L.K."/>
            <person name="Reenan R."/>
            <person name="Reily A."/>
            <person name="Remington K.A."/>
            <person name="Rieger T.T."/>
            <person name="Ritchie M.G."/>
            <person name="Robin C."/>
            <person name="Rogers Y.H."/>
            <person name="Rohde C."/>
            <person name="Rozas J."/>
            <person name="Rubenfield M.J."/>
            <person name="Ruiz A."/>
            <person name="Russo S."/>
            <person name="Salzberg S.L."/>
            <person name="Sanchez-Gracia A."/>
            <person name="Saranga D.J."/>
            <person name="Sato H."/>
            <person name="Schaeffer S.W."/>
            <person name="Schatz M.C."/>
            <person name="Schlenke T."/>
            <person name="Schwartz R."/>
            <person name="Segarra C."/>
            <person name="Singh R.S."/>
            <person name="Sirot L."/>
            <person name="Sirota M."/>
            <person name="Sisneros N.B."/>
            <person name="Smith C.D."/>
            <person name="Smith T.F."/>
            <person name="Spieth J."/>
            <person name="Stage D.E."/>
            <person name="Stark A."/>
            <person name="Stephan W."/>
            <person name="Strausberg R.L."/>
            <person name="Strempel S."/>
            <person name="Sturgill D."/>
            <person name="Sutton G."/>
            <person name="Sutton G.G."/>
            <person name="Tao W."/>
            <person name="Teichmann S."/>
            <person name="Tobari Y.N."/>
            <person name="Tomimura Y."/>
            <person name="Tsolas J.M."/>
            <person name="Valente V.L."/>
            <person name="Venter E."/>
            <person name="Venter J.C."/>
            <person name="Vicario S."/>
            <person name="Vieira F.G."/>
            <person name="Vilella A.J."/>
            <person name="Villasante A."/>
            <person name="Walenz B."/>
            <person name="Wang J."/>
            <person name="Wasserman M."/>
            <person name="Watts T."/>
            <person name="Wilson D."/>
            <person name="Wilson R.K."/>
            <person name="Wing R.A."/>
            <person name="Wolfner M.F."/>
            <person name="Wong A."/>
            <person name="Wong G.K."/>
            <person name="Wu C.I."/>
            <person name="Wu G."/>
            <person name="Yamamoto D."/>
            <person name="Yang H.P."/>
            <person name="Yang S.P."/>
            <person name="Yorke J.A."/>
            <person name="Yoshida K."/>
            <person name="Zdobnov E."/>
            <person name="Zhang P."/>
            <person name="Zhang Y."/>
            <person name="Zimin A.V."/>
            <person name="Baldwin J."/>
            <person name="Abdouelleil A."/>
            <person name="Abdulkadir J."/>
            <person name="Abebe A."/>
            <person name="Abera B."/>
            <person name="Abreu J."/>
            <person name="Acer S.C."/>
            <person name="Aftuck L."/>
            <person name="Alexander A."/>
            <person name="An P."/>
            <person name="Anderson E."/>
            <person name="Anderson S."/>
            <person name="Arachi H."/>
            <person name="Azer M."/>
            <person name="Bachantsang P."/>
            <person name="Barry A."/>
            <person name="Bayul T."/>
            <person name="Berlin A."/>
            <person name="Bessette D."/>
            <person name="Bloom T."/>
            <person name="Blye J."/>
            <person name="Boguslavskiy L."/>
            <person name="Bonnet C."/>
            <person name="Boukhgalter B."/>
            <person name="Bourzgui I."/>
            <person name="Brown A."/>
            <person name="Cahill P."/>
            <person name="Channer S."/>
            <person name="Cheshatsang Y."/>
            <person name="Chuda L."/>
            <person name="Citroen M."/>
            <person name="Collymore A."/>
            <person name="Cooke P."/>
            <person name="Costello M."/>
            <person name="D'Aco K."/>
            <person name="Daza R."/>
            <person name="De Haan G."/>
            <person name="DeGray S."/>
            <person name="DeMaso C."/>
            <person name="Dhargay N."/>
            <person name="Dooley K."/>
            <person name="Dooley E."/>
            <person name="Doricent M."/>
            <person name="Dorje P."/>
            <person name="Dorjee K."/>
            <person name="Dupes A."/>
            <person name="Elong R."/>
            <person name="Falk J."/>
            <person name="Farina A."/>
            <person name="Faro S."/>
            <person name="Ferguson D."/>
            <person name="Fisher S."/>
            <person name="Foley C.D."/>
            <person name="Franke A."/>
            <person name="Friedrich D."/>
            <person name="Gadbois L."/>
            <person name="Gearin G."/>
            <person name="Gearin C.R."/>
            <person name="Giannoukos G."/>
            <person name="Goode T."/>
            <person name="Graham J."/>
            <person name="Grandbois E."/>
            <person name="Grewal S."/>
            <person name="Gyaltsen K."/>
            <person name="Hafez N."/>
            <person name="Hagos B."/>
            <person name="Hall J."/>
            <person name="Henson C."/>
            <person name="Hollinger A."/>
            <person name="Honan T."/>
            <person name="Huard M.D."/>
            <person name="Hughes L."/>
            <person name="Hurhula B."/>
            <person name="Husby M.E."/>
            <person name="Kamat A."/>
            <person name="Kanga B."/>
            <person name="Kashin S."/>
            <person name="Khazanovich D."/>
            <person name="Kisner P."/>
            <person name="Lance K."/>
            <person name="Lara M."/>
            <person name="Lee W."/>
            <person name="Lennon N."/>
            <person name="Letendre F."/>
            <person name="LeVine R."/>
            <person name="Lipovsky A."/>
            <person name="Liu X."/>
            <person name="Liu J."/>
            <person name="Liu S."/>
            <person name="Lokyitsang T."/>
            <person name="Lokyitsang Y."/>
            <person name="Lubonja R."/>
            <person name="Lui A."/>
            <person name="MacDonald P."/>
            <person name="Magnisalis V."/>
            <person name="Maru K."/>
            <person name="Matthews C."/>
            <person name="McCusker W."/>
            <person name="McDonough S."/>
            <person name="Mehta T."/>
            <person name="Meldrim J."/>
            <person name="Meneus L."/>
            <person name="Mihai O."/>
            <person name="Mihalev A."/>
            <person name="Mihova T."/>
            <person name="Mittelman R."/>
            <person name="Mlenga V."/>
            <person name="Montmayeur A."/>
            <person name="Mulrain L."/>
            <person name="Navidi A."/>
            <person name="Naylor J."/>
            <person name="Negash T."/>
            <person name="Nguyen T."/>
            <person name="Nguyen N."/>
            <person name="Nicol R."/>
            <person name="Norbu C."/>
            <person name="Norbu N."/>
            <person name="Novod N."/>
            <person name="O'Neill B."/>
            <person name="Osman S."/>
            <person name="Markiewicz E."/>
            <person name="Oyono O.L."/>
            <person name="Patti C."/>
            <person name="Phunkhang P."/>
            <person name="Pierre F."/>
            <person name="Priest M."/>
            <person name="Raghuraman S."/>
            <person name="Rege F."/>
            <person name="Reyes R."/>
            <person name="Rise C."/>
            <person name="Rogov P."/>
            <person name="Ross K."/>
            <person name="Ryan E."/>
            <person name="Settipalli S."/>
            <person name="Shea T."/>
            <person name="Sherpa N."/>
            <person name="Shi L."/>
            <person name="Shih D."/>
            <person name="Sparrow T."/>
            <person name="Spaulding J."/>
            <person name="Stalker J."/>
            <person name="Stange-Thomann N."/>
            <person name="Stavropoulos S."/>
            <person name="Stone C."/>
            <person name="Strader C."/>
            <person name="Tesfaye S."/>
            <person name="Thomson T."/>
            <person name="Thoulutsang Y."/>
            <person name="Thoulutsang D."/>
            <person name="Topham K."/>
            <person name="Topping I."/>
            <person name="Tsamla T."/>
            <person name="Vassiliev H."/>
            <person name="Vo A."/>
            <person name="Wangchuk T."/>
            <person name="Wangdi T."/>
            <person name="Weiand M."/>
            <person name="Wilkinson J."/>
            <person name="Wilson A."/>
            <person name="Yadav S."/>
            <person name="Young G."/>
            <person name="Yu Q."/>
            <person name="Zembek L."/>
            <person name="Zhong D."/>
            <person name="Zimmer A."/>
            <person name="Zwirko Z."/>
            <person name="Jaffe D.B."/>
            <person name="Alvarez P."/>
            <person name="Brockman W."/>
            <person name="Butler J."/>
            <person name="Chin C."/>
            <person name="Gnerre S."/>
            <person name="Grabherr M."/>
            <person name="Kleber M."/>
            <person name="Mauceli E."/>
            <person name="MacCallum I."/>
        </authorList>
    </citation>
    <scope>NUCLEOTIDE SEQUENCE [LARGE SCALE GENOMIC DNA]</scope>
    <source>
        <strain evidence="3">Tucson 14024-0371.13</strain>
    </source>
</reference>
<dbReference type="InParanoid" id="A0A0P9ALR1"/>
<evidence type="ECO:0000256" key="1">
    <source>
        <dbReference type="SAM" id="Coils"/>
    </source>
</evidence>